<sequence>MGASAFTAAFGAVSGIGIAAFANGLRKVPAFAQPWKHVAAAGVGAAALVWSADVEDTLRADVEGLRAERRERNAEYMADVRSKR</sequence>
<dbReference type="Proteomes" id="UP000009170">
    <property type="component" value="Unassembled WGS sequence"/>
</dbReference>
<name>A0A090M480_OSTTA</name>
<dbReference type="STRING" id="70448.A0A090M480"/>
<keyword evidence="2" id="KW-1185">Reference proteome</keyword>
<proteinExistence type="predicted"/>
<dbReference type="RefSeq" id="XP_022839595.1">
    <property type="nucleotide sequence ID" value="XM_022983318.1"/>
</dbReference>
<dbReference type="GeneID" id="9831717"/>
<organism evidence="1 2">
    <name type="scientific">Ostreococcus tauri</name>
    <name type="common">Marine green alga</name>
    <dbReference type="NCBI Taxonomy" id="70448"/>
    <lineage>
        <taxon>Eukaryota</taxon>
        <taxon>Viridiplantae</taxon>
        <taxon>Chlorophyta</taxon>
        <taxon>Mamiellophyceae</taxon>
        <taxon>Mamiellales</taxon>
        <taxon>Bathycoccaceae</taxon>
        <taxon>Ostreococcus</taxon>
    </lineage>
</organism>
<dbReference type="AlphaFoldDB" id="A0A090M480"/>
<reference evidence="1 2" key="2">
    <citation type="journal article" date="2014" name="BMC Genomics">
        <title>An improved genome of the model marine alga Ostreococcus tauri unfolds by assessing Illumina de novo assemblies.</title>
        <authorList>
            <person name="Blanc-Mathieu R."/>
            <person name="Verhelst B."/>
            <person name="Derelle E."/>
            <person name="Rombauts S."/>
            <person name="Bouget F.Y."/>
            <person name="Carre I."/>
            <person name="Chateau A."/>
            <person name="Eyre-Walker A."/>
            <person name="Grimsley N."/>
            <person name="Moreau H."/>
            <person name="Piegu B."/>
            <person name="Rivals E."/>
            <person name="Schackwitz W."/>
            <person name="Van de Peer Y."/>
            <person name="Piganeau G."/>
        </authorList>
    </citation>
    <scope>NUCLEOTIDE SEQUENCE [LARGE SCALE GENOMIC DNA]</scope>
    <source>
        <strain evidence="2">OTTH 0595 / CCAP 157/2 / RCC745</strain>
    </source>
</reference>
<dbReference type="EMBL" id="CAID01000009">
    <property type="protein sequence ID" value="CEF99006.1"/>
    <property type="molecule type" value="Genomic_DNA"/>
</dbReference>
<dbReference type="FunCoup" id="A0A090M480">
    <property type="interactions" value="92"/>
</dbReference>
<dbReference type="OrthoDB" id="523796at2759"/>
<evidence type="ECO:0000313" key="1">
    <source>
        <dbReference type="EMBL" id="CEF99006.1"/>
    </source>
</evidence>
<accession>A0A090M480</accession>
<dbReference type="InParanoid" id="A0A090M480"/>
<dbReference type="KEGG" id="ota:OT_ostta09g01500"/>
<gene>
    <name evidence="1" type="ORF">OT_ostta09g01500</name>
</gene>
<evidence type="ECO:0000313" key="2">
    <source>
        <dbReference type="Proteomes" id="UP000009170"/>
    </source>
</evidence>
<protein>
    <submittedName>
        <fullName evidence="1">Unnamed product</fullName>
    </submittedName>
</protein>
<comment type="caution">
    <text evidence="1">The sequence shown here is derived from an EMBL/GenBank/DDBJ whole genome shotgun (WGS) entry which is preliminary data.</text>
</comment>
<reference evidence="2" key="1">
    <citation type="journal article" date="2006" name="Proc. Natl. Acad. Sci. U.S.A.">
        <title>Genome analysis of the smallest free-living eukaryote Ostreococcus tauri unveils many unique features.</title>
        <authorList>
            <person name="Derelle E."/>
            <person name="Ferraz C."/>
            <person name="Rombauts S."/>
            <person name="Rouze P."/>
            <person name="Worden A.Z."/>
            <person name="Robbens S."/>
            <person name="Partensky F."/>
            <person name="Degroeve S."/>
            <person name="Echeynie S."/>
            <person name="Cooke R."/>
            <person name="Saeys Y."/>
            <person name="Wuyts J."/>
            <person name="Jabbari K."/>
            <person name="Bowler C."/>
            <person name="Panaud O."/>
            <person name="Piegu B."/>
            <person name="Ball S.G."/>
            <person name="Ral J.-P."/>
            <person name="Bouget F.-Y."/>
            <person name="Piganeau G."/>
            <person name="De Baets B."/>
            <person name="Picard A."/>
            <person name="Delseny M."/>
            <person name="Demaille J."/>
            <person name="Van de Peer Y."/>
            <person name="Moreau H."/>
        </authorList>
    </citation>
    <scope>NUCLEOTIDE SEQUENCE [LARGE SCALE GENOMIC DNA]</scope>
    <source>
        <strain evidence="2">OTTH 0595 / CCAP 157/2 / RCC745</strain>
    </source>
</reference>